<organism evidence="1 2">
    <name type="scientific">Nocardia pulmonis</name>
    <dbReference type="NCBI Taxonomy" id="2951408"/>
    <lineage>
        <taxon>Bacteria</taxon>
        <taxon>Bacillati</taxon>
        <taxon>Actinomycetota</taxon>
        <taxon>Actinomycetes</taxon>
        <taxon>Mycobacteriales</taxon>
        <taxon>Nocardiaceae</taxon>
        <taxon>Nocardia</taxon>
    </lineage>
</organism>
<dbReference type="RefSeq" id="WP_251914165.1">
    <property type="nucleotide sequence ID" value="NZ_JAMRXG010000008.1"/>
</dbReference>
<comment type="caution">
    <text evidence="1">The sequence shown here is derived from an EMBL/GenBank/DDBJ whole genome shotgun (WGS) entry which is preliminary data.</text>
</comment>
<sequence length="149" mass="15830">MFDVSDGLAVTYRPEGLIGMGELHVSACVPPFAGAAVGYFSDSVLQEWVRALQTYPWKRDARFRVSAALGDHETVDLAAFVVTGRGQLAVAVHLAVIDSDARSPTADTVTETRLLIPTSYQAISTFAHDLATAITSAGGTAHLNIDRLA</sequence>
<reference evidence="1" key="1">
    <citation type="submission" date="2022-06" db="EMBL/GenBank/DDBJ databases">
        <title>Novel species in genus nocardia.</title>
        <authorList>
            <person name="Li F."/>
        </authorList>
    </citation>
    <scope>NUCLEOTIDE SEQUENCE</scope>
    <source>
        <strain evidence="1">CDC141</strain>
    </source>
</reference>
<dbReference type="EMBL" id="JAMRXG010000008">
    <property type="protein sequence ID" value="MCM6775930.1"/>
    <property type="molecule type" value="Genomic_DNA"/>
</dbReference>
<dbReference type="AlphaFoldDB" id="A0A9X2IZE0"/>
<keyword evidence="2" id="KW-1185">Reference proteome</keyword>
<evidence type="ECO:0000313" key="2">
    <source>
        <dbReference type="Proteomes" id="UP001139157"/>
    </source>
</evidence>
<protein>
    <submittedName>
        <fullName evidence="1">Uncharacterized protein</fullName>
    </submittedName>
</protein>
<gene>
    <name evidence="1" type="ORF">NDR86_20840</name>
</gene>
<name>A0A9X2IZE0_9NOCA</name>
<evidence type="ECO:0000313" key="1">
    <source>
        <dbReference type="EMBL" id="MCM6775930.1"/>
    </source>
</evidence>
<accession>A0A9X2IZE0</accession>
<proteinExistence type="predicted"/>
<dbReference type="Proteomes" id="UP001139157">
    <property type="component" value="Unassembled WGS sequence"/>
</dbReference>